<sequence>MPAASLLKTIATQNKTYAQKSASPHERIIDRIKSVRVDRFEKVGEQMSVVGTDLATSEKVRMFRDWSRSPRVKEVNPLEKAPDTVEPGGVIMFTDVRRITGIDGEDTFSSDGFVTVSRNATREEAEVIHDVEAFVDAPESLENGDLIQMFNIVRTEEASKTTTPEEFFQAFKTFLEERGSAEDSVVIRGFSEADGMSSSIRVFVGPNETFRDRMTRFLDEDHYIEMAGEIEGTYEVNGRDLVASLKDPENDTLWEVIPVSVLRKRLTVRNDPEFSRHLEEKAALLFQNFVHMGDGALTGCRKVSLGLRHSTYGSGARFSDVVSAFHAPGKARPLAMIDTPHVNGLDKVFPGYGNDRIYTVGDDEPDMDFSAYIDDLAGELQAENMDFLDQPGLPDVTPNAAPDTAADTPAEESMVAPQAEEQAVTPASDDLDIDLSLFEPDAPEEESEPTEAAQAAEDPEAAEEQNPDPEKEQDGGTAPAPEEDGDLEVNLSELPDENADPESDPDVPDQPEAGVEADDDDLNIDLSALDDMSASEEDTPSAEEATSDPAPVASENTAQGGDEPSDDLTVDLSSLEPEADTPEPAATAETVTEPASAPKSEPEPEDQSVGFVDLGDADADAFEVDDFLAEPEPDTAQNGQDEEPPADLEVSDQSLASDGTDPEQPKDSDEKKSESEELIEGNFDAIAGALKF</sequence>
<proteinExistence type="predicted"/>
<gene>
    <name evidence="2" type="ORF">Salmuc_01814</name>
</gene>
<dbReference type="Proteomes" id="UP000015347">
    <property type="component" value="Unassembled WGS sequence"/>
</dbReference>
<feature type="compositionally biased region" description="Acidic residues" evidence="1">
    <location>
        <begin position="457"/>
        <end position="467"/>
    </location>
</feature>
<reference evidence="3" key="1">
    <citation type="journal article" date="2014" name="Stand. Genomic Sci.">
        <title>Genome sequence of the exopolysaccharide-producing Salipiger mucosus type strain (DSM 16094(T)), a moderately halophilic member of the Roseobacter clade.</title>
        <authorList>
            <person name="Riedel T."/>
            <person name="Spring S."/>
            <person name="Fiebig A."/>
            <person name="Petersen J."/>
            <person name="Kyrpides N.C."/>
            <person name="Goker M."/>
            <person name="Klenk H.P."/>
        </authorList>
    </citation>
    <scope>NUCLEOTIDE SEQUENCE [LARGE SCALE GENOMIC DNA]</scope>
    <source>
        <strain evidence="3">DSM 16094</strain>
    </source>
</reference>
<dbReference type="RefSeq" id="WP_020038233.1">
    <property type="nucleotide sequence ID" value="NZ_KE557274.1"/>
</dbReference>
<keyword evidence="3" id="KW-1185">Reference proteome</keyword>
<dbReference type="HOGENOM" id="CLU_397880_0_0_5"/>
<name>S9SCT5_9RHOB</name>
<organism evidence="2 3">
    <name type="scientific">Salipiger mucosus DSM 16094</name>
    <dbReference type="NCBI Taxonomy" id="1123237"/>
    <lineage>
        <taxon>Bacteria</taxon>
        <taxon>Pseudomonadati</taxon>
        <taxon>Pseudomonadota</taxon>
        <taxon>Alphaproteobacteria</taxon>
        <taxon>Rhodobacterales</taxon>
        <taxon>Roseobacteraceae</taxon>
        <taxon>Salipiger</taxon>
    </lineage>
</organism>
<feature type="compositionally biased region" description="Acidic residues" evidence="1">
    <location>
        <begin position="494"/>
        <end position="523"/>
    </location>
</feature>
<feature type="compositionally biased region" description="Low complexity" evidence="1">
    <location>
        <begin position="582"/>
        <end position="599"/>
    </location>
</feature>
<dbReference type="AlphaFoldDB" id="S9SCT5"/>
<feature type="region of interest" description="Disordered" evidence="1">
    <location>
        <begin position="388"/>
        <end position="692"/>
    </location>
</feature>
<evidence type="ECO:0000313" key="2">
    <source>
        <dbReference type="EMBL" id="EPX84039.1"/>
    </source>
</evidence>
<feature type="compositionally biased region" description="Acidic residues" evidence="1">
    <location>
        <begin position="640"/>
        <end position="650"/>
    </location>
</feature>
<comment type="caution">
    <text evidence="2">The sequence shown here is derived from an EMBL/GenBank/DDBJ whole genome shotgun (WGS) entry which is preliminary data.</text>
</comment>
<evidence type="ECO:0000313" key="3">
    <source>
        <dbReference type="Proteomes" id="UP000015347"/>
    </source>
</evidence>
<protein>
    <submittedName>
        <fullName evidence="2">Uncharacterized protein</fullName>
    </submittedName>
</protein>
<dbReference type="EMBL" id="APVH01000013">
    <property type="protein sequence ID" value="EPX84039.1"/>
    <property type="molecule type" value="Genomic_DNA"/>
</dbReference>
<accession>S9SCT5</accession>
<feature type="compositionally biased region" description="Low complexity" evidence="1">
    <location>
        <begin position="394"/>
        <end position="408"/>
    </location>
</feature>
<evidence type="ECO:0000256" key="1">
    <source>
        <dbReference type="SAM" id="MobiDB-lite"/>
    </source>
</evidence>
<dbReference type="STRING" id="1123237.Salmuc_01814"/>
<feature type="compositionally biased region" description="Acidic residues" evidence="1">
    <location>
        <begin position="615"/>
        <end position="633"/>
    </location>
</feature>
<feature type="compositionally biased region" description="Basic and acidic residues" evidence="1">
    <location>
        <begin position="663"/>
        <end position="675"/>
    </location>
</feature>